<feature type="signal peptide" evidence="2">
    <location>
        <begin position="1"/>
        <end position="20"/>
    </location>
</feature>
<name>A0A4P7NCV0_PYROR</name>
<dbReference type="EMBL" id="CP034206">
    <property type="protein sequence ID" value="QBZ58454.1"/>
    <property type="molecule type" value="Genomic_DNA"/>
</dbReference>
<evidence type="ECO:0000313" key="3">
    <source>
        <dbReference type="EMBL" id="QBZ58454.1"/>
    </source>
</evidence>
<organism evidence="3 4">
    <name type="scientific">Pyricularia oryzae</name>
    <name type="common">Rice blast fungus</name>
    <name type="synonym">Magnaporthe oryzae</name>
    <dbReference type="NCBI Taxonomy" id="318829"/>
    <lineage>
        <taxon>Eukaryota</taxon>
        <taxon>Fungi</taxon>
        <taxon>Dikarya</taxon>
        <taxon>Ascomycota</taxon>
        <taxon>Pezizomycotina</taxon>
        <taxon>Sordariomycetes</taxon>
        <taxon>Sordariomycetidae</taxon>
        <taxon>Magnaporthales</taxon>
        <taxon>Pyriculariaceae</taxon>
        <taxon>Pyricularia</taxon>
    </lineage>
</organism>
<accession>A0A4P7NCV0</accession>
<feature type="chain" id="PRO_5020648530" evidence="2">
    <location>
        <begin position="21"/>
        <end position="109"/>
    </location>
</feature>
<evidence type="ECO:0000256" key="2">
    <source>
        <dbReference type="SAM" id="SignalP"/>
    </source>
</evidence>
<evidence type="ECO:0000313" key="4">
    <source>
        <dbReference type="Proteomes" id="UP000294847"/>
    </source>
</evidence>
<reference evidence="3 4" key="1">
    <citation type="journal article" date="2019" name="Mol. Biol. Evol.">
        <title>Blast fungal genomes show frequent chromosomal changes, gene gains and losses, and effector gene turnover.</title>
        <authorList>
            <person name="Gomez Luciano L.B."/>
            <person name="Jason Tsai I."/>
            <person name="Chuma I."/>
            <person name="Tosa Y."/>
            <person name="Chen Y.H."/>
            <person name="Li J.Y."/>
            <person name="Li M.Y."/>
            <person name="Jade Lu M.Y."/>
            <person name="Nakayashiki H."/>
            <person name="Li W.H."/>
        </authorList>
    </citation>
    <scope>NUCLEOTIDE SEQUENCE [LARGE SCALE GENOMIC DNA]</scope>
    <source>
        <strain evidence="3">MZ5-1-6</strain>
    </source>
</reference>
<dbReference type="AlphaFoldDB" id="A0A4P7NCV0"/>
<keyword evidence="2" id="KW-0732">Signal</keyword>
<dbReference type="Pfam" id="PF19951">
    <property type="entry name" value="DUF6413"/>
    <property type="match status" value="1"/>
</dbReference>
<sequence>MRSITVSIVPLYLLAGLAAAVAPDFHGSQTGKICCDRGTPQPDKICKSFNQNSYSCGHFRSDTKRSGKGQSGCDPLQSSFPVGRDVTFVDPINGDCTSGGLPGFVGCAA</sequence>
<feature type="region of interest" description="Disordered" evidence="1">
    <location>
        <begin position="61"/>
        <end position="82"/>
    </location>
</feature>
<gene>
    <name evidence="3" type="ORF">PoMZ_03407</name>
</gene>
<proteinExistence type="predicted"/>
<evidence type="ECO:0000256" key="1">
    <source>
        <dbReference type="SAM" id="MobiDB-lite"/>
    </source>
</evidence>
<dbReference type="InterPro" id="IPR045634">
    <property type="entry name" value="DUF6413"/>
</dbReference>
<dbReference type="Proteomes" id="UP000294847">
    <property type="component" value="Chromosome 3"/>
</dbReference>
<protein>
    <submittedName>
        <fullName evidence="3">Uncharacterized protein</fullName>
    </submittedName>
</protein>